<protein>
    <submittedName>
        <fullName evidence="2">Porin</fullName>
    </submittedName>
</protein>
<sequence>MRKIYILLMVLAPTLVCAQENYWIKTDSLFKYVQPVASLQFWSTYTMGEKAQLTEDGPMEAMQDRLNFMVRRARIGFKGKPYKKLGYAVMIQYDNMGKDRFSGVRGSTNTGQLGILDVYATWRVSKSEMASVTVGYFHPQISRECVTGDLLVNSFDKAPTQGYIRQHITGKGYGRATGVNLGGVTNKHRVTIEYNVGIFNNNTTSEEFTETSGRYWSPLVVDRVTFTIGDTERKSYAINYDANNYYSKRKGITVGLNSSMQSKTDIFTSNYAGGFDVLCNYNNWNIDGEWMYMERHTEGQIYNMKAGHVRAGYNIIVKDKIFLEPCFMVSVFEGDPGAQFSGEDRMYDVGINWYLNKKSCKLSLHYMKQEGNGDNNYTDEETFKKGDFAGLAFVLLL</sequence>
<accession>A0ABW3K8U1</accession>
<feature type="signal peptide" evidence="1">
    <location>
        <begin position="1"/>
        <end position="18"/>
    </location>
</feature>
<dbReference type="InterPro" id="IPR023614">
    <property type="entry name" value="Porin_dom_sf"/>
</dbReference>
<dbReference type="Proteomes" id="UP001597112">
    <property type="component" value="Unassembled WGS sequence"/>
</dbReference>
<proteinExistence type="predicted"/>
<dbReference type="InterPro" id="IPR010870">
    <property type="entry name" value="Porin_O/P"/>
</dbReference>
<gene>
    <name evidence="2" type="ORF">ACFQ21_21300</name>
</gene>
<organism evidence="2 3">
    <name type="scientific">Ohtaekwangia kribbensis</name>
    <dbReference type="NCBI Taxonomy" id="688913"/>
    <lineage>
        <taxon>Bacteria</taxon>
        <taxon>Pseudomonadati</taxon>
        <taxon>Bacteroidota</taxon>
        <taxon>Cytophagia</taxon>
        <taxon>Cytophagales</taxon>
        <taxon>Fulvivirgaceae</taxon>
        <taxon>Ohtaekwangia</taxon>
    </lineage>
</organism>
<dbReference type="EMBL" id="JBHTKA010000008">
    <property type="protein sequence ID" value="MFD1001876.1"/>
    <property type="molecule type" value="Genomic_DNA"/>
</dbReference>
<evidence type="ECO:0000313" key="2">
    <source>
        <dbReference type="EMBL" id="MFD1001876.1"/>
    </source>
</evidence>
<keyword evidence="1" id="KW-0732">Signal</keyword>
<name>A0ABW3K8U1_9BACT</name>
<feature type="chain" id="PRO_5046714968" evidence="1">
    <location>
        <begin position="19"/>
        <end position="397"/>
    </location>
</feature>
<comment type="caution">
    <text evidence="2">The sequence shown here is derived from an EMBL/GenBank/DDBJ whole genome shotgun (WGS) entry which is preliminary data.</text>
</comment>
<evidence type="ECO:0000256" key="1">
    <source>
        <dbReference type="SAM" id="SignalP"/>
    </source>
</evidence>
<keyword evidence="3" id="KW-1185">Reference proteome</keyword>
<evidence type="ECO:0000313" key="3">
    <source>
        <dbReference type="Proteomes" id="UP001597112"/>
    </source>
</evidence>
<dbReference type="Pfam" id="PF07396">
    <property type="entry name" value="Porin_O_P"/>
    <property type="match status" value="1"/>
</dbReference>
<dbReference type="Gene3D" id="2.40.160.10">
    <property type="entry name" value="Porin"/>
    <property type="match status" value="1"/>
</dbReference>
<reference evidence="3" key="1">
    <citation type="journal article" date="2019" name="Int. J. Syst. Evol. Microbiol.">
        <title>The Global Catalogue of Microorganisms (GCM) 10K type strain sequencing project: providing services to taxonomists for standard genome sequencing and annotation.</title>
        <authorList>
            <consortium name="The Broad Institute Genomics Platform"/>
            <consortium name="The Broad Institute Genome Sequencing Center for Infectious Disease"/>
            <person name="Wu L."/>
            <person name="Ma J."/>
        </authorList>
    </citation>
    <scope>NUCLEOTIDE SEQUENCE [LARGE SCALE GENOMIC DNA]</scope>
    <source>
        <strain evidence="3">CCUG 58938</strain>
    </source>
</reference>
<dbReference type="RefSeq" id="WP_377582390.1">
    <property type="nucleotide sequence ID" value="NZ_JBHTKA010000008.1"/>
</dbReference>